<dbReference type="Gene3D" id="1.25.40.390">
    <property type="match status" value="1"/>
</dbReference>
<feature type="domain" description="SusD-like N-terminal" evidence="8">
    <location>
        <begin position="116"/>
        <end position="254"/>
    </location>
</feature>
<feature type="domain" description="RagB/SusD" evidence="7">
    <location>
        <begin position="338"/>
        <end position="645"/>
    </location>
</feature>
<comment type="similarity">
    <text evidence="2">Belongs to the SusD family.</text>
</comment>
<keyword evidence="3 6" id="KW-0732">Signal</keyword>
<accession>W7YKA1</accession>
<keyword evidence="4" id="KW-0472">Membrane</keyword>
<evidence type="ECO:0000313" key="9">
    <source>
        <dbReference type="EMBL" id="GAF02774.1"/>
    </source>
</evidence>
<organism evidence="9 10">
    <name type="scientific">Saccharicrinis fermentans DSM 9555 = JCM 21142</name>
    <dbReference type="NCBI Taxonomy" id="869213"/>
    <lineage>
        <taxon>Bacteria</taxon>
        <taxon>Pseudomonadati</taxon>
        <taxon>Bacteroidota</taxon>
        <taxon>Bacteroidia</taxon>
        <taxon>Marinilabiliales</taxon>
        <taxon>Marinilabiliaceae</taxon>
        <taxon>Saccharicrinis</taxon>
    </lineage>
</organism>
<keyword evidence="5" id="KW-0998">Cell outer membrane</keyword>
<dbReference type="AlphaFoldDB" id="W7YKA1"/>
<name>W7YKA1_9BACT</name>
<feature type="signal peptide" evidence="6">
    <location>
        <begin position="1"/>
        <end position="22"/>
    </location>
</feature>
<evidence type="ECO:0000256" key="3">
    <source>
        <dbReference type="ARBA" id="ARBA00022729"/>
    </source>
</evidence>
<dbReference type="PROSITE" id="PS51257">
    <property type="entry name" value="PROKAR_LIPOPROTEIN"/>
    <property type="match status" value="1"/>
</dbReference>
<comment type="subcellular location">
    <subcellularLocation>
        <location evidence="1">Cell outer membrane</location>
    </subcellularLocation>
</comment>
<dbReference type="SUPFAM" id="SSF48452">
    <property type="entry name" value="TPR-like"/>
    <property type="match status" value="1"/>
</dbReference>
<sequence>MKKYKSLLIVLFATVLALVSCEDYLDKDPELGINADEVYSEYYTFKGAVDRGNWLVMNYVATSTNWGAYIGAMSDEQQAVKNDMPVYKSINQGVWQDSHWRDFGMNYRSETAYGADPYYNEPSGKSLKAIRAMGLAIENIEMLSDFPAEIGYTPTELKNQLLGQAYALRAWHQFEVIRRYGPILLVDTVGGGRSTFTKTYNFDQVRPTFQRCADLIAADCDEAYELLPNKWTSSTDIGRLTKTSALAIKAMTYLYAASPLMNTQDGAYPLGQDSYNEEYAKKGINAMLAALKQVANGGTRYQLYDKDHYMENWMSQGYENGGAITNEALLQPVPTNSDNYNLPMNRSGSGTGWFLPQHDGGWAVFNVPTQNAVDKFETMNGYPVSNFSSDDPEFDPANPYEGRDPRLKKFIFCPGDDMYLSEPEGAARTNEAWSNDTDPSEKDGAGFHYKFYRGKQLVFTGYFSAGKWRKLGYNKFDNQYSQNYYRSFPLIRLADMYLGLAELANEVYGPTGVIPGAGFIDKTTGLEVNSAKDALNVIRARIGMSDVRDEFLNVSDFRERVRNEWAVEFYGEFRRWKDMRRWRIAKDVFNQGIYGVNVTKNNDGTFSYVNEKLNVPRVFEDKHYWYPLDNKYIDMFSMFEQNPGW</sequence>
<dbReference type="RefSeq" id="WP_027470547.1">
    <property type="nucleotide sequence ID" value="NZ_BAMD01000013.1"/>
</dbReference>
<dbReference type="Proteomes" id="UP000019402">
    <property type="component" value="Unassembled WGS sequence"/>
</dbReference>
<comment type="caution">
    <text evidence="9">The sequence shown here is derived from an EMBL/GenBank/DDBJ whole genome shotgun (WGS) entry which is preliminary data.</text>
</comment>
<dbReference type="InterPro" id="IPR011990">
    <property type="entry name" value="TPR-like_helical_dom_sf"/>
</dbReference>
<evidence type="ECO:0000256" key="2">
    <source>
        <dbReference type="ARBA" id="ARBA00006275"/>
    </source>
</evidence>
<dbReference type="GO" id="GO:0009279">
    <property type="term" value="C:cell outer membrane"/>
    <property type="evidence" value="ECO:0007669"/>
    <property type="project" value="UniProtKB-SubCell"/>
</dbReference>
<evidence type="ECO:0000256" key="5">
    <source>
        <dbReference type="ARBA" id="ARBA00023237"/>
    </source>
</evidence>
<evidence type="ECO:0000256" key="1">
    <source>
        <dbReference type="ARBA" id="ARBA00004442"/>
    </source>
</evidence>
<proteinExistence type="inferred from homology"/>
<dbReference type="OrthoDB" id="724176at2"/>
<evidence type="ECO:0000313" key="10">
    <source>
        <dbReference type="Proteomes" id="UP000019402"/>
    </source>
</evidence>
<evidence type="ECO:0000256" key="4">
    <source>
        <dbReference type="ARBA" id="ARBA00023136"/>
    </source>
</evidence>
<dbReference type="EMBL" id="BAMD01000013">
    <property type="protein sequence ID" value="GAF02774.1"/>
    <property type="molecule type" value="Genomic_DNA"/>
</dbReference>
<evidence type="ECO:0000256" key="6">
    <source>
        <dbReference type="SAM" id="SignalP"/>
    </source>
</evidence>
<dbReference type="InterPro" id="IPR012944">
    <property type="entry name" value="SusD_RagB_dom"/>
</dbReference>
<keyword evidence="10" id="KW-1185">Reference proteome</keyword>
<dbReference type="STRING" id="869213.GCA_000517085_00525"/>
<evidence type="ECO:0000259" key="8">
    <source>
        <dbReference type="Pfam" id="PF14322"/>
    </source>
</evidence>
<gene>
    <name evidence="9" type="ORF">JCM21142_41416</name>
</gene>
<protein>
    <submittedName>
        <fullName evidence="9">SusD family protein</fullName>
    </submittedName>
</protein>
<dbReference type="InterPro" id="IPR033985">
    <property type="entry name" value="SusD-like_N"/>
</dbReference>
<dbReference type="eggNOG" id="COG1435">
    <property type="taxonomic scope" value="Bacteria"/>
</dbReference>
<dbReference type="Pfam" id="PF07980">
    <property type="entry name" value="SusD_RagB"/>
    <property type="match status" value="1"/>
</dbReference>
<evidence type="ECO:0000259" key="7">
    <source>
        <dbReference type="Pfam" id="PF07980"/>
    </source>
</evidence>
<dbReference type="Pfam" id="PF14322">
    <property type="entry name" value="SusD-like_3"/>
    <property type="match status" value="1"/>
</dbReference>
<feature type="chain" id="PRO_5004904391" evidence="6">
    <location>
        <begin position="23"/>
        <end position="645"/>
    </location>
</feature>
<reference evidence="9 10" key="1">
    <citation type="journal article" date="2014" name="Genome Announc.">
        <title>Draft Genome Sequence of Cytophaga fermentans JCM 21142T, a Facultative Anaerobe Isolated from Marine Mud.</title>
        <authorList>
            <person name="Starns D."/>
            <person name="Oshima K."/>
            <person name="Suda W."/>
            <person name="Iino T."/>
            <person name="Yuki M."/>
            <person name="Inoue J."/>
            <person name="Kitamura K."/>
            <person name="Iida T."/>
            <person name="Darby A."/>
            <person name="Hattori M."/>
            <person name="Ohkuma M."/>
        </authorList>
    </citation>
    <scope>NUCLEOTIDE SEQUENCE [LARGE SCALE GENOMIC DNA]</scope>
    <source>
        <strain evidence="9 10">JCM 21142</strain>
    </source>
</reference>